<feature type="compositionally biased region" description="Low complexity" evidence="1">
    <location>
        <begin position="239"/>
        <end position="253"/>
    </location>
</feature>
<dbReference type="CDD" id="cd09487">
    <property type="entry name" value="SAM_superfamily"/>
    <property type="match status" value="1"/>
</dbReference>
<protein>
    <recommendedName>
        <fullName evidence="2">SAM domain-containing protein</fullName>
    </recommendedName>
</protein>
<sequence length="859" mass="96330">MDAHLYNTVVNLYVKKKVQSKAINLESLNNITQQSTNNNNSTTNDEELGAVSAPIQETVAPPDSHPQTSTEQQSFHINASVVGDEYLPGATSLQTHSLKFPVEREVILQKTGNKQCKIPNLNEYMRRAKTSVAPDAPPKQIAWVQQLRNGENVNGKPSTLDNVFSKHVTYKAQPRTLYDSSKENDQSSSIQSNSPQHAIFYSEIGLATSTPEEAPRALKTYQNLKEMISNRFSKITTMQPSQAASQSSVSPESTLSPQSQLRQHGVYLANTTPQTQTEHREFHPRTFDSSQPNQSPKPIFKQPQYMHNNQHGKFPYQGIVETPVIKRSYPPAEPGVKQAPYPSNQNWGWNNNDQKTPQPNFNQDKLPRVTEYDLEQGYAHYPQPPARMPSGQPYRPPLQTPPSVHMAKPHQSDLKLSQTDVIVHPPPCETMERKHPLEQFTLAKPTMSEQNKEDEPQQETNHINKEYSDEKGKCRSSDSGRGSTAYSSVKTSTEDTSLPAADLSPHWPDRVESELREILRSPNDDAADGGLDPTIKEDSSESFSSVSPPLPPLSPRSSDDTYGRPRLTNGYKGKGGGTLWSGRHKDKRSHKSKSSKLTSSAFDIDSMPEENNSSEDGLDYTDARAIRKQLEGLETMYAHVLKLLGVKKHAMGKYEASDPRLNKRRSCGSISSAPSSLSGRIIRVTDRRGGVHRTGKVRDMKSINKRFQRLESHVVTLARSVAHLSSEMRTQHIMMQEMEMMRGELAALRIHTTTQQTAQNLMSPSTSHGVNQKSQNSSTPDRVKRLTKFFGDEPPLLRLFLRKLGYEKYATLFEKERIGLLELPFMTEERLQKLGIPLGPRLRILQQAHLASPNTLCVL</sequence>
<dbReference type="SMART" id="SM00454">
    <property type="entry name" value="SAM"/>
    <property type="match status" value="1"/>
</dbReference>
<evidence type="ECO:0000259" key="2">
    <source>
        <dbReference type="SMART" id="SM00454"/>
    </source>
</evidence>
<feature type="region of interest" description="Disordered" evidence="1">
    <location>
        <begin position="237"/>
        <end position="260"/>
    </location>
</feature>
<organism evidence="3 4">
    <name type="scientific">Cimex lectularius</name>
    <name type="common">Bed bug</name>
    <name type="synonym">Acanthia lectularia</name>
    <dbReference type="NCBI Taxonomy" id="79782"/>
    <lineage>
        <taxon>Eukaryota</taxon>
        <taxon>Metazoa</taxon>
        <taxon>Ecdysozoa</taxon>
        <taxon>Arthropoda</taxon>
        <taxon>Hexapoda</taxon>
        <taxon>Insecta</taxon>
        <taxon>Pterygota</taxon>
        <taxon>Neoptera</taxon>
        <taxon>Paraneoptera</taxon>
        <taxon>Hemiptera</taxon>
        <taxon>Heteroptera</taxon>
        <taxon>Panheteroptera</taxon>
        <taxon>Cimicomorpha</taxon>
        <taxon>Cimicidae</taxon>
        <taxon>Cimex</taxon>
    </lineage>
</organism>
<evidence type="ECO:0000313" key="3">
    <source>
        <dbReference type="EnsemblMetazoa" id="XP_014259153.1"/>
    </source>
</evidence>
<evidence type="ECO:0000256" key="1">
    <source>
        <dbReference type="SAM" id="MobiDB-lite"/>
    </source>
</evidence>
<name>A0A8I6S7H3_CIMLE</name>
<dbReference type="RefSeq" id="XP_014259153.1">
    <property type="nucleotide sequence ID" value="XM_014403667.2"/>
</dbReference>
<accession>A0A8I6S7H3</accession>
<proteinExistence type="predicted"/>
<feature type="region of interest" description="Disordered" evidence="1">
    <location>
        <begin position="760"/>
        <end position="781"/>
    </location>
</feature>
<feature type="compositionally biased region" description="Polar residues" evidence="1">
    <location>
        <begin position="479"/>
        <end position="496"/>
    </location>
</feature>
<dbReference type="EnsemblMetazoa" id="XM_014403667.2">
    <property type="protein sequence ID" value="XP_014259153.1"/>
    <property type="gene ID" value="LOC106672326"/>
</dbReference>
<dbReference type="InterPro" id="IPR013761">
    <property type="entry name" value="SAM/pointed_sf"/>
</dbReference>
<dbReference type="SUPFAM" id="SSF47769">
    <property type="entry name" value="SAM/Pointed domain"/>
    <property type="match status" value="1"/>
</dbReference>
<feature type="region of interest" description="Disordered" evidence="1">
    <location>
        <begin position="175"/>
        <end position="194"/>
    </location>
</feature>
<reference evidence="3" key="1">
    <citation type="submission" date="2022-01" db="UniProtKB">
        <authorList>
            <consortium name="EnsemblMetazoa"/>
        </authorList>
    </citation>
    <scope>IDENTIFICATION</scope>
</reference>
<feature type="region of interest" description="Disordered" evidence="1">
    <location>
        <begin position="445"/>
        <end position="618"/>
    </location>
</feature>
<feature type="compositionally biased region" description="Basic and acidic residues" evidence="1">
    <location>
        <begin position="462"/>
        <end position="478"/>
    </location>
</feature>
<dbReference type="AlphaFoldDB" id="A0A8I6S7H3"/>
<dbReference type="GeneID" id="106672326"/>
<dbReference type="OMA" id="HENTLAI"/>
<dbReference type="KEGG" id="clec:106672326"/>
<dbReference type="Pfam" id="PF00536">
    <property type="entry name" value="SAM_1"/>
    <property type="match status" value="1"/>
</dbReference>
<feature type="compositionally biased region" description="Basic residues" evidence="1">
    <location>
        <begin position="582"/>
        <end position="594"/>
    </location>
</feature>
<dbReference type="Gene3D" id="1.10.150.50">
    <property type="entry name" value="Transcription Factor, Ets-1"/>
    <property type="match status" value="1"/>
</dbReference>
<dbReference type="OrthoDB" id="8188202at2759"/>
<keyword evidence="4" id="KW-1185">Reference proteome</keyword>
<feature type="compositionally biased region" description="Acidic residues" evidence="1">
    <location>
        <begin position="606"/>
        <end position="618"/>
    </location>
</feature>
<dbReference type="InterPro" id="IPR001660">
    <property type="entry name" value="SAM"/>
</dbReference>
<feature type="compositionally biased region" description="Basic and acidic residues" evidence="1">
    <location>
        <begin position="507"/>
        <end position="523"/>
    </location>
</feature>
<feature type="region of interest" description="Disordered" evidence="1">
    <location>
        <begin position="385"/>
        <end position="414"/>
    </location>
</feature>
<dbReference type="Proteomes" id="UP000494040">
    <property type="component" value="Unassembled WGS sequence"/>
</dbReference>
<evidence type="ECO:0000313" key="4">
    <source>
        <dbReference type="Proteomes" id="UP000494040"/>
    </source>
</evidence>
<feature type="compositionally biased region" description="Polar residues" evidence="1">
    <location>
        <begin position="760"/>
        <end position="780"/>
    </location>
</feature>
<feature type="domain" description="SAM" evidence="2">
    <location>
        <begin position="790"/>
        <end position="854"/>
    </location>
</feature>